<evidence type="ECO:0000256" key="6">
    <source>
        <dbReference type="ARBA" id="ARBA00022448"/>
    </source>
</evidence>
<comment type="subunit">
    <text evidence="4">Complex I is composed of 45 different subunits.</text>
</comment>
<proteinExistence type="inferred from homology"/>
<evidence type="ECO:0000313" key="19">
    <source>
        <dbReference type="EMBL" id="KAL3276491.1"/>
    </source>
</evidence>
<keyword evidence="20" id="KW-1185">Reference proteome</keyword>
<keyword evidence="10" id="KW-0809">Transit peptide</keyword>
<keyword evidence="7" id="KW-0679">Respiratory chain</keyword>
<comment type="similarity">
    <text evidence="3">Belongs to the complex I NDUFB5 subunit family.</text>
</comment>
<dbReference type="InterPro" id="IPR019173">
    <property type="entry name" value="NADH_UbQ_OxRdtase_B5_su"/>
</dbReference>
<keyword evidence="9" id="KW-0999">Mitochondrion inner membrane</keyword>
<comment type="subcellular location">
    <subcellularLocation>
        <location evidence="2">Mitochondrion inner membrane</location>
        <topology evidence="2">Single-pass membrane protein</topology>
    </subcellularLocation>
</comment>
<dbReference type="PANTHER" id="PTHR13178:SF0">
    <property type="entry name" value="NADH DEHYDROGENASE [UBIQUINONE] 1 BETA SUBCOMPLEX SUBUNIT 5, MITOCHONDRIAL"/>
    <property type="match status" value="1"/>
</dbReference>
<evidence type="ECO:0000256" key="1">
    <source>
        <dbReference type="ARBA" id="ARBA00003195"/>
    </source>
</evidence>
<protein>
    <recommendedName>
        <fullName evidence="5">NADH dehydrogenase [ubiquinone] 1 beta subcomplex subunit 5, mitochondrial</fullName>
    </recommendedName>
    <alternativeName>
        <fullName evidence="16">Complex I-SGDH</fullName>
    </alternativeName>
    <alternativeName>
        <fullName evidence="15">NADH-ubiquinone oxidoreductase SGDH subunit</fullName>
    </alternativeName>
</protein>
<evidence type="ECO:0000256" key="15">
    <source>
        <dbReference type="ARBA" id="ARBA00032395"/>
    </source>
</evidence>
<evidence type="ECO:0000256" key="12">
    <source>
        <dbReference type="ARBA" id="ARBA00022989"/>
    </source>
</evidence>
<keyword evidence="11" id="KW-0249">Electron transport</keyword>
<comment type="caution">
    <text evidence="19">The sequence shown here is derived from an EMBL/GenBank/DDBJ whole genome shotgun (WGS) entry which is preliminary data.</text>
</comment>
<evidence type="ECO:0000256" key="4">
    <source>
        <dbReference type="ARBA" id="ARBA00011533"/>
    </source>
</evidence>
<feature type="coiled-coil region" evidence="17">
    <location>
        <begin position="119"/>
        <end position="146"/>
    </location>
</feature>
<evidence type="ECO:0000256" key="18">
    <source>
        <dbReference type="SAM" id="Phobius"/>
    </source>
</evidence>
<evidence type="ECO:0000256" key="10">
    <source>
        <dbReference type="ARBA" id="ARBA00022946"/>
    </source>
</evidence>
<evidence type="ECO:0000256" key="2">
    <source>
        <dbReference type="ARBA" id="ARBA00004434"/>
    </source>
</evidence>
<keyword evidence="6" id="KW-0813">Transport</keyword>
<reference evidence="19 20" key="1">
    <citation type="journal article" date="2021" name="BMC Biol.">
        <title>Horizontally acquired antibacterial genes associated with adaptive radiation of ladybird beetles.</title>
        <authorList>
            <person name="Li H.S."/>
            <person name="Tang X.F."/>
            <person name="Huang Y.H."/>
            <person name="Xu Z.Y."/>
            <person name="Chen M.L."/>
            <person name="Du X.Y."/>
            <person name="Qiu B.Y."/>
            <person name="Chen P.T."/>
            <person name="Zhang W."/>
            <person name="Slipinski A."/>
            <person name="Escalona H.E."/>
            <person name="Waterhouse R.M."/>
            <person name="Zwick A."/>
            <person name="Pang H."/>
        </authorList>
    </citation>
    <scope>NUCLEOTIDE SEQUENCE [LARGE SCALE GENOMIC DNA]</scope>
    <source>
        <strain evidence="19">SYSU2018</strain>
    </source>
</reference>
<keyword evidence="14 18" id="KW-0472">Membrane</keyword>
<dbReference type="Pfam" id="PF09781">
    <property type="entry name" value="NDUF_B5"/>
    <property type="match status" value="1"/>
</dbReference>
<dbReference type="GO" id="GO:0005743">
    <property type="term" value="C:mitochondrial inner membrane"/>
    <property type="evidence" value="ECO:0007669"/>
    <property type="project" value="UniProtKB-SubCell"/>
</dbReference>
<dbReference type="AlphaFoldDB" id="A0ABD2NE65"/>
<evidence type="ECO:0000313" key="20">
    <source>
        <dbReference type="Proteomes" id="UP001516400"/>
    </source>
</evidence>
<organism evidence="19 20">
    <name type="scientific">Cryptolaemus montrouzieri</name>
    <dbReference type="NCBI Taxonomy" id="559131"/>
    <lineage>
        <taxon>Eukaryota</taxon>
        <taxon>Metazoa</taxon>
        <taxon>Ecdysozoa</taxon>
        <taxon>Arthropoda</taxon>
        <taxon>Hexapoda</taxon>
        <taxon>Insecta</taxon>
        <taxon>Pterygota</taxon>
        <taxon>Neoptera</taxon>
        <taxon>Endopterygota</taxon>
        <taxon>Coleoptera</taxon>
        <taxon>Polyphaga</taxon>
        <taxon>Cucujiformia</taxon>
        <taxon>Coccinelloidea</taxon>
        <taxon>Coccinellidae</taxon>
        <taxon>Scymninae</taxon>
        <taxon>Scymnini</taxon>
        <taxon>Cryptolaemus</taxon>
    </lineage>
</organism>
<evidence type="ECO:0000256" key="16">
    <source>
        <dbReference type="ARBA" id="ARBA00032550"/>
    </source>
</evidence>
<evidence type="ECO:0000256" key="7">
    <source>
        <dbReference type="ARBA" id="ARBA00022660"/>
    </source>
</evidence>
<dbReference type="Proteomes" id="UP001516400">
    <property type="component" value="Unassembled WGS sequence"/>
</dbReference>
<evidence type="ECO:0000256" key="9">
    <source>
        <dbReference type="ARBA" id="ARBA00022792"/>
    </source>
</evidence>
<name>A0ABD2NE65_9CUCU</name>
<feature type="transmembrane region" description="Helical" evidence="18">
    <location>
        <begin position="48"/>
        <end position="70"/>
    </location>
</feature>
<keyword evidence="13" id="KW-0496">Mitochondrion</keyword>
<evidence type="ECO:0000256" key="13">
    <source>
        <dbReference type="ARBA" id="ARBA00023128"/>
    </source>
</evidence>
<evidence type="ECO:0000256" key="17">
    <source>
        <dbReference type="SAM" id="Coils"/>
    </source>
</evidence>
<gene>
    <name evidence="19" type="ORF">HHI36_011871</name>
</gene>
<comment type="function">
    <text evidence="1">Accessory subunit of the mitochondrial membrane respiratory chain NADH dehydrogenase (Complex I), that is believed not to be involved in catalysis. Complex I functions in the transfer of electrons from NADH to the respiratory chain. The immediate electron acceptor for the enzyme is believed to be ubiquinone.</text>
</comment>
<accession>A0ABD2NE65</accession>
<evidence type="ECO:0000256" key="11">
    <source>
        <dbReference type="ARBA" id="ARBA00022982"/>
    </source>
</evidence>
<evidence type="ECO:0000256" key="14">
    <source>
        <dbReference type="ARBA" id="ARBA00023136"/>
    </source>
</evidence>
<dbReference type="PANTHER" id="PTHR13178">
    <property type="entry name" value="NADH-UBIQUINONE OXIDOREDUCTASE SGDH SUBUNIT"/>
    <property type="match status" value="1"/>
</dbReference>
<keyword evidence="12 18" id="KW-1133">Transmembrane helix</keyword>
<keyword evidence="8 18" id="KW-0812">Transmembrane</keyword>
<keyword evidence="17" id="KW-0175">Coiled coil</keyword>
<evidence type="ECO:0000256" key="3">
    <source>
        <dbReference type="ARBA" id="ARBA00007152"/>
    </source>
</evidence>
<evidence type="ECO:0000256" key="8">
    <source>
        <dbReference type="ARBA" id="ARBA00022692"/>
    </source>
</evidence>
<dbReference type="EMBL" id="JABFTP020000103">
    <property type="protein sequence ID" value="KAL3276491.1"/>
    <property type="molecule type" value="Genomic_DNA"/>
</dbReference>
<sequence>MILSTLRKIGFIPKKITQHAIIQRNMSEHRMFPISPSRFSWNKFKDLVHFYILVGIIPCAVVITYCNVFIGPATLSEIPPDYTPKHWEYERHPITRFLAKYVTANLQQEYEKYLAHIFMEDEKRRLKELEKQIKEKMKQRDDYQAYYYRPILAKYHRQTKENADYVDSIRGD</sequence>
<evidence type="ECO:0000256" key="5">
    <source>
        <dbReference type="ARBA" id="ARBA00015175"/>
    </source>
</evidence>